<feature type="signal peptide" evidence="3">
    <location>
        <begin position="1"/>
        <end position="25"/>
    </location>
</feature>
<accession>A0A4D5RAY4</accession>
<name>A0A4D5RAY4_SCOVI</name>
<reference evidence="4" key="1">
    <citation type="journal article" date="2018" name="Toxicon">
        <title>Venom-gland transcriptomics and venom proteomics of the giant Florida blue centipede, Scolopendra viridis.</title>
        <authorList>
            <person name="Ward M.J."/>
            <person name="Rokyta D.R."/>
        </authorList>
    </citation>
    <scope>NUCLEOTIDE SEQUENCE</scope>
    <source>
        <tissue evidence="4">Venom gland</tissue>
    </source>
</reference>
<feature type="transmembrane region" description="Helical" evidence="2">
    <location>
        <begin position="111"/>
        <end position="131"/>
    </location>
</feature>
<comment type="similarity">
    <text evidence="1">Belongs to the scoloptoxin-05 family.</text>
</comment>
<evidence type="ECO:0000256" key="2">
    <source>
        <dbReference type="SAM" id="Phobius"/>
    </source>
</evidence>
<feature type="chain" id="PRO_5020039164" evidence="3">
    <location>
        <begin position="26"/>
        <end position="133"/>
    </location>
</feature>
<dbReference type="Gene3D" id="2.10.60.10">
    <property type="entry name" value="CD59"/>
    <property type="match status" value="1"/>
</dbReference>
<sequence>MMAINIFKASFSIFLFYACIVSTDALKCIECGMPNGEICKATLPNPVDCVKPNDKYCIKVLTRADDHEHILRGCVGSESPNKCVKQGIFEVCTHTCNSNGCNAVTAIRPNGSLLFATASFAIVLIMLRFIIHF</sequence>
<dbReference type="InterPro" id="IPR045860">
    <property type="entry name" value="Snake_toxin-like_sf"/>
</dbReference>
<protein>
    <submittedName>
        <fullName evidence="4">SLPTX5</fullName>
    </submittedName>
</protein>
<keyword evidence="3" id="KW-0732">Signal</keyword>
<evidence type="ECO:0000256" key="1">
    <source>
        <dbReference type="ARBA" id="ARBA00025739"/>
    </source>
</evidence>
<organism evidence="4">
    <name type="scientific">Scolopendra viridis</name>
    <name type="common">Giant centipede</name>
    <dbReference type="NCBI Taxonomy" id="118503"/>
    <lineage>
        <taxon>Eukaryota</taxon>
        <taxon>Metazoa</taxon>
        <taxon>Ecdysozoa</taxon>
        <taxon>Arthropoda</taxon>
        <taxon>Myriapoda</taxon>
        <taxon>Chilopoda</taxon>
        <taxon>Pleurostigmophora</taxon>
        <taxon>Scolopendromorpha</taxon>
        <taxon>Scolopendridae</taxon>
        <taxon>Scolopendra</taxon>
    </lineage>
</organism>
<gene>
    <name evidence="4" type="primary">SLPTX5</name>
</gene>
<proteinExistence type="inferred from homology"/>
<evidence type="ECO:0000256" key="3">
    <source>
        <dbReference type="SAM" id="SignalP"/>
    </source>
</evidence>
<dbReference type="AlphaFoldDB" id="A0A4D5RAY4"/>
<dbReference type="SUPFAM" id="SSF57302">
    <property type="entry name" value="Snake toxin-like"/>
    <property type="match status" value="1"/>
</dbReference>
<keyword evidence="2" id="KW-1133">Transmembrane helix</keyword>
<dbReference type="EMBL" id="GGNE01000413">
    <property type="protein sequence ID" value="MIC88954.1"/>
    <property type="molecule type" value="Transcribed_RNA"/>
</dbReference>
<keyword evidence="2" id="KW-0472">Membrane</keyword>
<evidence type="ECO:0000313" key="4">
    <source>
        <dbReference type="EMBL" id="MIC88954.1"/>
    </source>
</evidence>
<keyword evidence="2" id="KW-0812">Transmembrane</keyword>